<sequence>MAKDTLTITDNRTGKTYEVPIENGCIRTNALRQIKSGDDDFGLMGYDPAFLNTANCKSAITFIDGDKGILEYRGYPIEQLAEKSSFIEVAYLLLNGELPTPKELEQFNHLVTHHTYVHENVKSFMDGFRYDAHPMSMLSSTVAALSSFYPDAKNIKDPLSRRIQITRLIAKMPTIAAFSYRHTMGLPYIYPDNDLSYVANFLAMIKRIGTSTYKVHPVLERALDILFILHADHEQNCSTTSVRTVGSSEVDPYSAVSAGIGALYGPLHGGANEAVLRMLRDIGHISKIPEFIKSVKSGEGEKKLMGFGHRVYKSYDPRAKVIKRVADEVFEVTGKNPLLEIAVELERIALEDEYFVKRKLYPNVDFYSGLIYEAMGFQVEMFPVLFAIPRTVGWCAQWEEMVTDNEQKIARPRQVFTGAPRRDYVPMDKRAAK</sequence>
<dbReference type="PROSITE" id="PS00480">
    <property type="entry name" value="CITRATE_SYNTHASE"/>
    <property type="match status" value="1"/>
</dbReference>
<evidence type="ECO:0000256" key="4">
    <source>
        <dbReference type="ARBA" id="ARBA00022679"/>
    </source>
</evidence>
<evidence type="ECO:0000256" key="2">
    <source>
        <dbReference type="ARBA" id="ARBA00010566"/>
    </source>
</evidence>
<feature type="active site" evidence="8">
    <location>
        <position position="365"/>
    </location>
</feature>
<evidence type="ECO:0000256" key="6">
    <source>
        <dbReference type="NCBIfam" id="TIGR01798"/>
    </source>
</evidence>
<dbReference type="UniPathway" id="UPA00223">
    <property type="reaction ID" value="UER00717"/>
</dbReference>
<name>A0A0H4WYP9_9BACT</name>
<gene>
    <name evidence="11" type="ORF">A176_003392</name>
</gene>
<evidence type="ECO:0000256" key="3">
    <source>
        <dbReference type="ARBA" id="ARBA00022532"/>
    </source>
</evidence>
<dbReference type="GO" id="GO:0032787">
    <property type="term" value="P:monocarboxylic acid metabolic process"/>
    <property type="evidence" value="ECO:0007669"/>
    <property type="project" value="UniProtKB-ARBA"/>
</dbReference>
<dbReference type="GO" id="GO:0006099">
    <property type="term" value="P:tricarboxylic acid cycle"/>
    <property type="evidence" value="ECO:0007669"/>
    <property type="project" value="UniProtKB-UniRule"/>
</dbReference>
<dbReference type="PIRSF" id="PIRSF001369">
    <property type="entry name" value="Citrate_synth"/>
    <property type="match status" value="1"/>
</dbReference>
<dbReference type="Gene3D" id="1.10.230.10">
    <property type="entry name" value="Cytochrome P450-Terp, domain 2"/>
    <property type="match status" value="1"/>
</dbReference>
<reference evidence="11 12" key="1">
    <citation type="journal article" date="2016" name="PLoS ONE">
        <title>Complete Genome Sequence and Comparative Genomics of a Novel Myxobacterium Myxococcus hansupus.</title>
        <authorList>
            <person name="Sharma G."/>
            <person name="Narwani T."/>
            <person name="Subramanian S."/>
        </authorList>
    </citation>
    <scope>NUCLEOTIDE SEQUENCE [LARGE SCALE GENOMIC DNA]</scope>
    <source>
        <strain evidence="12">mixupus</strain>
    </source>
</reference>
<keyword evidence="3 9" id="KW-0816">Tricarboxylic acid cycle</keyword>
<evidence type="ECO:0000256" key="8">
    <source>
        <dbReference type="PIRSR" id="PIRSR001369-1"/>
    </source>
</evidence>
<dbReference type="EMBL" id="CP012109">
    <property type="protein sequence ID" value="AKQ66480.1"/>
    <property type="molecule type" value="Genomic_DNA"/>
</dbReference>
<keyword evidence="4 7" id="KW-0808">Transferase</keyword>
<dbReference type="InterPro" id="IPR019810">
    <property type="entry name" value="Citrate_synthase_AS"/>
</dbReference>
<dbReference type="AlphaFoldDB" id="A0A0H4WYP9"/>
<dbReference type="PATRIC" id="fig|1297742.4.peg.3423"/>
<evidence type="ECO:0000256" key="9">
    <source>
        <dbReference type="RuleBase" id="RU003370"/>
    </source>
</evidence>
<accession>A0A0H4WYP9</accession>
<evidence type="ECO:0000256" key="1">
    <source>
        <dbReference type="ARBA" id="ARBA00004751"/>
    </source>
</evidence>
<dbReference type="InterPro" id="IPR036969">
    <property type="entry name" value="Citrate_synthase_sf"/>
</dbReference>
<dbReference type="PRINTS" id="PR00143">
    <property type="entry name" value="CITRTSNTHASE"/>
</dbReference>
<dbReference type="GO" id="GO:0036440">
    <property type="term" value="F:citrate synthase activity"/>
    <property type="evidence" value="ECO:0007669"/>
    <property type="project" value="UniProtKB-EC"/>
</dbReference>
<dbReference type="PANTHER" id="PTHR42871">
    <property type="entry name" value="CITRATE SYNTHASE"/>
    <property type="match status" value="1"/>
</dbReference>
<dbReference type="STRING" id="1297742.A176_003392"/>
<dbReference type="InterPro" id="IPR002020">
    <property type="entry name" value="Citrate_synthase"/>
</dbReference>
<dbReference type="NCBIfam" id="TIGR01798">
    <property type="entry name" value="cit_synth_I"/>
    <property type="match status" value="1"/>
</dbReference>
<dbReference type="Proteomes" id="UP000009026">
    <property type="component" value="Chromosome"/>
</dbReference>
<dbReference type="Gene3D" id="1.10.580.10">
    <property type="entry name" value="Citrate Synthase, domain 1"/>
    <property type="match status" value="1"/>
</dbReference>
<comment type="similarity">
    <text evidence="2 7 10">Belongs to the citrate synthase family.</text>
</comment>
<dbReference type="PANTHER" id="PTHR42871:SF1">
    <property type="entry name" value="CITRATE SYNTHASE"/>
    <property type="match status" value="1"/>
</dbReference>
<comment type="pathway">
    <text evidence="1 9">Carbohydrate metabolism; tricarboxylic acid cycle; isocitrate from oxaloacetate: step 1/2.</text>
</comment>
<dbReference type="FunFam" id="1.10.230.10:FF:000002">
    <property type="entry name" value="Citrate synthase"/>
    <property type="match status" value="1"/>
</dbReference>
<evidence type="ECO:0000313" key="12">
    <source>
        <dbReference type="Proteomes" id="UP000009026"/>
    </source>
</evidence>
<evidence type="ECO:0000256" key="5">
    <source>
        <dbReference type="ARBA" id="ARBA00049288"/>
    </source>
</evidence>
<dbReference type="InterPro" id="IPR016142">
    <property type="entry name" value="Citrate_synth-like_lrg_a-sub"/>
</dbReference>
<feature type="active site" evidence="8">
    <location>
        <position position="309"/>
    </location>
</feature>
<dbReference type="eggNOG" id="COG0372">
    <property type="taxonomic scope" value="Bacteria"/>
</dbReference>
<dbReference type="RefSeq" id="WP_002640596.1">
    <property type="nucleotide sequence ID" value="NZ_CP012109.1"/>
</dbReference>
<dbReference type="GO" id="GO:0005737">
    <property type="term" value="C:cytoplasm"/>
    <property type="evidence" value="ECO:0007669"/>
    <property type="project" value="InterPro"/>
</dbReference>
<dbReference type="InterPro" id="IPR024176">
    <property type="entry name" value="Citrate_synthase_bac-typ"/>
</dbReference>
<dbReference type="KEGG" id="mym:A176_003392"/>
<evidence type="ECO:0000256" key="10">
    <source>
        <dbReference type="RuleBase" id="RU003406"/>
    </source>
</evidence>
<dbReference type="SUPFAM" id="SSF48256">
    <property type="entry name" value="Citrate synthase"/>
    <property type="match status" value="1"/>
</dbReference>
<dbReference type="InterPro" id="IPR016143">
    <property type="entry name" value="Citrate_synth-like_sm_a-sub"/>
</dbReference>
<organism evidence="11 12">
    <name type="scientific">Pseudomyxococcus hansupus</name>
    <dbReference type="NCBI Taxonomy" id="1297742"/>
    <lineage>
        <taxon>Bacteria</taxon>
        <taxon>Pseudomonadati</taxon>
        <taxon>Myxococcota</taxon>
        <taxon>Myxococcia</taxon>
        <taxon>Myxococcales</taxon>
        <taxon>Cystobacterineae</taxon>
        <taxon>Myxococcaceae</taxon>
        <taxon>Pseudomyxococcus</taxon>
    </lineage>
</organism>
<dbReference type="FunFam" id="1.10.580.10:FF:000005">
    <property type="entry name" value="Citrate synthase"/>
    <property type="match status" value="1"/>
</dbReference>
<dbReference type="InterPro" id="IPR010953">
    <property type="entry name" value="Citrate_synthase_typ-I"/>
</dbReference>
<dbReference type="NCBIfam" id="NF004126">
    <property type="entry name" value="PRK05614.1"/>
    <property type="match status" value="1"/>
</dbReference>
<comment type="catalytic activity">
    <reaction evidence="5 9">
        <text>oxaloacetate + acetyl-CoA + H2O = citrate + CoA + H(+)</text>
        <dbReference type="Rhea" id="RHEA:16845"/>
        <dbReference type="ChEBI" id="CHEBI:15377"/>
        <dbReference type="ChEBI" id="CHEBI:15378"/>
        <dbReference type="ChEBI" id="CHEBI:16452"/>
        <dbReference type="ChEBI" id="CHEBI:16947"/>
        <dbReference type="ChEBI" id="CHEBI:57287"/>
        <dbReference type="ChEBI" id="CHEBI:57288"/>
        <dbReference type="EC" id="2.3.3.16"/>
    </reaction>
</comment>
<protein>
    <recommendedName>
        <fullName evidence="6 7">Citrate synthase</fullName>
    </recommendedName>
</protein>
<keyword evidence="12" id="KW-1185">Reference proteome</keyword>
<dbReference type="Pfam" id="PF00285">
    <property type="entry name" value="Citrate_synt"/>
    <property type="match status" value="1"/>
</dbReference>
<proteinExistence type="inferred from homology"/>
<evidence type="ECO:0000313" key="11">
    <source>
        <dbReference type="EMBL" id="AKQ66480.1"/>
    </source>
</evidence>
<dbReference type="OrthoDB" id="9800864at2"/>
<evidence type="ECO:0000256" key="7">
    <source>
        <dbReference type="PIRNR" id="PIRNR001369"/>
    </source>
</evidence>